<dbReference type="SUPFAM" id="SSF81665">
    <property type="entry name" value="Calcium ATPase, transmembrane domain M"/>
    <property type="match status" value="1"/>
</dbReference>
<feature type="binding site" evidence="15">
    <location>
        <position position="1049"/>
    </location>
    <ligand>
        <name>ATP</name>
        <dbReference type="ChEBI" id="CHEBI:30616"/>
    </ligand>
</feature>
<keyword evidence="22" id="KW-1185">Reference proteome</keyword>
<evidence type="ECO:0000256" key="13">
    <source>
        <dbReference type="ARBA" id="ARBA00049128"/>
    </source>
</evidence>
<dbReference type="SUPFAM" id="SSF81660">
    <property type="entry name" value="Metal cation-transporting ATPase, ATP-binding domain N"/>
    <property type="match status" value="1"/>
</dbReference>
<feature type="transmembrane region" description="Helical" evidence="17">
    <location>
        <begin position="1106"/>
        <end position="1128"/>
    </location>
</feature>
<protein>
    <recommendedName>
        <fullName evidence="17">Phospholipid-transporting ATPase</fullName>
        <ecNumber evidence="17">7.6.2.1</ecNumber>
    </recommendedName>
</protein>
<dbReference type="HOGENOM" id="CLU_000846_1_1_1"/>
<keyword evidence="3" id="KW-0597">Phosphoprotein</keyword>
<keyword evidence="6 15" id="KW-0547">Nucleotide-binding</keyword>
<evidence type="ECO:0000256" key="1">
    <source>
        <dbReference type="ARBA" id="ARBA00004141"/>
    </source>
</evidence>
<feature type="binding site" evidence="15">
    <location>
        <position position="557"/>
    </location>
    <ligand>
        <name>ATP</name>
        <dbReference type="ChEBI" id="CHEBI:30616"/>
    </ligand>
</feature>
<dbReference type="InterPro" id="IPR001757">
    <property type="entry name" value="P_typ_ATPase"/>
</dbReference>
<evidence type="ECO:0000256" key="14">
    <source>
        <dbReference type="PIRSR" id="PIRSR606539-1"/>
    </source>
</evidence>
<dbReference type="SFLD" id="SFLDG00002">
    <property type="entry name" value="C1.7:_P-type_atpase_like"/>
    <property type="match status" value="1"/>
</dbReference>
<evidence type="ECO:0000256" key="17">
    <source>
        <dbReference type="RuleBase" id="RU362033"/>
    </source>
</evidence>
<evidence type="ECO:0000256" key="16">
    <source>
        <dbReference type="PIRSR" id="PIRSR606539-3"/>
    </source>
</evidence>
<dbReference type="InterPro" id="IPR023299">
    <property type="entry name" value="ATPase_P-typ_cyto_dom_N"/>
</dbReference>
<feature type="transmembrane region" description="Helical" evidence="17">
    <location>
        <begin position="441"/>
        <end position="462"/>
    </location>
</feature>
<feature type="region of interest" description="Disordered" evidence="18">
    <location>
        <begin position="1"/>
        <end position="20"/>
    </location>
</feature>
<evidence type="ECO:0000256" key="11">
    <source>
        <dbReference type="ARBA" id="ARBA00023136"/>
    </source>
</evidence>
<evidence type="ECO:0000313" key="22">
    <source>
        <dbReference type="Proteomes" id="UP000030653"/>
    </source>
</evidence>
<feature type="compositionally biased region" description="Polar residues" evidence="18">
    <location>
        <begin position="1398"/>
        <end position="1418"/>
    </location>
</feature>
<evidence type="ECO:0000256" key="5">
    <source>
        <dbReference type="ARBA" id="ARBA00022723"/>
    </source>
</evidence>
<feature type="compositionally biased region" description="Pro residues" evidence="18">
    <location>
        <begin position="1503"/>
        <end position="1512"/>
    </location>
</feature>
<dbReference type="SUPFAM" id="SSF81653">
    <property type="entry name" value="Calcium ATPase, transduction domain A"/>
    <property type="match status" value="1"/>
</dbReference>
<dbReference type="PROSITE" id="PS00154">
    <property type="entry name" value="ATPASE_E1_E2"/>
    <property type="match status" value="1"/>
</dbReference>
<feature type="active site" description="4-aspartylphosphate intermediate" evidence="14">
    <location>
        <position position="557"/>
    </location>
</feature>
<dbReference type="RefSeq" id="XP_040627605.1">
    <property type="nucleotide sequence ID" value="XM_040767486.1"/>
</dbReference>
<organism evidence="21 22">
    <name type="scientific">Dacryopinax primogenitus (strain DJM 731)</name>
    <name type="common">Brown rot fungus</name>
    <dbReference type="NCBI Taxonomy" id="1858805"/>
    <lineage>
        <taxon>Eukaryota</taxon>
        <taxon>Fungi</taxon>
        <taxon>Dikarya</taxon>
        <taxon>Basidiomycota</taxon>
        <taxon>Agaricomycotina</taxon>
        <taxon>Dacrymycetes</taxon>
        <taxon>Dacrymycetales</taxon>
        <taxon>Dacrymycetaceae</taxon>
        <taxon>Dacryopinax</taxon>
    </lineage>
</organism>
<evidence type="ECO:0000256" key="8">
    <source>
        <dbReference type="ARBA" id="ARBA00022842"/>
    </source>
</evidence>
<feature type="binding site" evidence="15">
    <location>
        <position position="558"/>
    </location>
    <ligand>
        <name>ATP</name>
        <dbReference type="ChEBI" id="CHEBI:30616"/>
    </ligand>
</feature>
<dbReference type="InterPro" id="IPR023298">
    <property type="entry name" value="ATPase_P-typ_TM_dom_sf"/>
</dbReference>
<dbReference type="EC" id="7.6.2.1" evidence="17"/>
<comment type="similarity">
    <text evidence="2 17">Belongs to the cation transport ATPase (P-type) (TC 3.A.3) family. Type IV subfamily.</text>
</comment>
<feature type="binding site" evidence="15">
    <location>
        <position position="744"/>
    </location>
    <ligand>
        <name>ATP</name>
        <dbReference type="ChEBI" id="CHEBI:30616"/>
    </ligand>
</feature>
<dbReference type="FunFam" id="3.40.1110.10:FF:000087">
    <property type="entry name" value="Phospholipid-transporting ATPase"/>
    <property type="match status" value="1"/>
</dbReference>
<evidence type="ECO:0000256" key="4">
    <source>
        <dbReference type="ARBA" id="ARBA00022692"/>
    </source>
</evidence>
<feature type="transmembrane region" description="Helical" evidence="17">
    <location>
        <begin position="505"/>
        <end position="524"/>
    </location>
</feature>
<dbReference type="NCBIfam" id="TIGR01494">
    <property type="entry name" value="ATPase_P-type"/>
    <property type="match status" value="1"/>
</dbReference>
<keyword evidence="8 16" id="KW-0460">Magnesium</keyword>
<feature type="binding site" evidence="15">
    <location>
        <position position="1025"/>
    </location>
    <ligand>
        <name>ATP</name>
        <dbReference type="ChEBI" id="CHEBI:30616"/>
    </ligand>
</feature>
<name>M5GA32_DACPD</name>
<dbReference type="GO" id="GO:0000287">
    <property type="term" value="F:magnesium ion binding"/>
    <property type="evidence" value="ECO:0007669"/>
    <property type="project" value="UniProtKB-UniRule"/>
</dbReference>
<evidence type="ECO:0000313" key="21">
    <source>
        <dbReference type="EMBL" id="EJU00708.1"/>
    </source>
</evidence>
<comment type="subcellular location">
    <subcellularLocation>
        <location evidence="1 17">Membrane</location>
        <topology evidence="1 17">Multi-pass membrane protein</topology>
    </subcellularLocation>
</comment>
<feature type="binding site" evidence="16">
    <location>
        <position position="559"/>
    </location>
    <ligand>
        <name>Mg(2+)</name>
        <dbReference type="ChEBI" id="CHEBI:18420"/>
    </ligand>
</feature>
<feature type="binding site" evidence="16">
    <location>
        <position position="557"/>
    </location>
    <ligand>
        <name>Mg(2+)</name>
        <dbReference type="ChEBI" id="CHEBI:18420"/>
    </ligand>
</feature>
<dbReference type="InterPro" id="IPR018303">
    <property type="entry name" value="ATPase_P-typ_P_site"/>
</dbReference>
<dbReference type="GeneID" id="63682548"/>
<feature type="region of interest" description="Disordered" evidence="18">
    <location>
        <begin position="235"/>
        <end position="262"/>
    </location>
</feature>
<feature type="region of interest" description="Disordered" evidence="18">
    <location>
        <begin position="579"/>
        <end position="618"/>
    </location>
</feature>
<dbReference type="GO" id="GO:0005886">
    <property type="term" value="C:plasma membrane"/>
    <property type="evidence" value="ECO:0007669"/>
    <property type="project" value="TreeGrafter"/>
</dbReference>
<dbReference type="InterPro" id="IPR032631">
    <property type="entry name" value="P-type_ATPase_N"/>
</dbReference>
<dbReference type="NCBIfam" id="TIGR01652">
    <property type="entry name" value="ATPase-Plipid"/>
    <property type="match status" value="1"/>
</dbReference>
<dbReference type="OrthoDB" id="377733at2759"/>
<dbReference type="Gene3D" id="3.40.1110.10">
    <property type="entry name" value="Calcium-transporting ATPase, cytoplasmic domain N"/>
    <property type="match status" value="2"/>
</dbReference>
<feature type="region of interest" description="Disordered" evidence="18">
    <location>
        <begin position="1387"/>
        <end position="1434"/>
    </location>
</feature>
<feature type="transmembrane region" description="Helical" evidence="17">
    <location>
        <begin position="1185"/>
        <end position="1209"/>
    </location>
</feature>
<evidence type="ECO:0000256" key="2">
    <source>
        <dbReference type="ARBA" id="ARBA00008109"/>
    </source>
</evidence>
<dbReference type="GO" id="GO:0005524">
    <property type="term" value="F:ATP binding"/>
    <property type="evidence" value="ECO:0007669"/>
    <property type="project" value="UniProtKB-UniRule"/>
</dbReference>
<dbReference type="PANTHER" id="PTHR24092">
    <property type="entry name" value="PROBABLE PHOSPHOLIPID-TRANSPORTING ATPASE"/>
    <property type="match status" value="1"/>
</dbReference>
<dbReference type="Pfam" id="PF13246">
    <property type="entry name" value="Cation_ATPase"/>
    <property type="match status" value="1"/>
</dbReference>
<dbReference type="GO" id="GO:0140326">
    <property type="term" value="F:ATPase-coupled intramembrane lipid transporter activity"/>
    <property type="evidence" value="ECO:0007669"/>
    <property type="project" value="UniProtKB-EC"/>
</dbReference>
<keyword evidence="9 17" id="KW-1278">Translocase</keyword>
<feature type="binding site" evidence="15">
    <location>
        <position position="718"/>
    </location>
    <ligand>
        <name>ATP</name>
        <dbReference type="ChEBI" id="CHEBI:30616"/>
    </ligand>
</feature>
<comment type="cofactor">
    <cofactor evidence="16">
        <name>Mg(2+)</name>
        <dbReference type="ChEBI" id="CHEBI:18420"/>
    </cofactor>
</comment>
<feature type="domain" description="P-type ATPase N-terminal" evidence="19">
    <location>
        <begin position="75"/>
        <end position="126"/>
    </location>
</feature>
<dbReference type="GO" id="GO:0045332">
    <property type="term" value="P:phospholipid translocation"/>
    <property type="evidence" value="ECO:0007669"/>
    <property type="project" value="TreeGrafter"/>
</dbReference>
<evidence type="ECO:0000256" key="12">
    <source>
        <dbReference type="ARBA" id="ARBA00034036"/>
    </source>
</evidence>
<feature type="transmembrane region" description="Helical" evidence="17">
    <location>
        <begin position="1292"/>
        <end position="1312"/>
    </location>
</feature>
<dbReference type="PANTHER" id="PTHR24092:SF153">
    <property type="entry name" value="PHOSPHOLIPID-TRANSPORTING ATPASE"/>
    <property type="match status" value="1"/>
</dbReference>
<dbReference type="STRING" id="1858805.M5GA32"/>
<evidence type="ECO:0000256" key="18">
    <source>
        <dbReference type="SAM" id="MobiDB-lite"/>
    </source>
</evidence>
<feature type="domain" description="P-type ATPase C-terminal" evidence="20">
    <location>
        <begin position="1071"/>
        <end position="1321"/>
    </location>
</feature>
<dbReference type="InterPro" id="IPR044492">
    <property type="entry name" value="P_typ_ATPase_HD_dom"/>
</dbReference>
<dbReference type="PRINTS" id="PR00119">
    <property type="entry name" value="CATATPASE"/>
</dbReference>
<accession>M5GA32</accession>
<dbReference type="InterPro" id="IPR036412">
    <property type="entry name" value="HAD-like_sf"/>
</dbReference>
<feature type="binding site" evidence="16">
    <location>
        <position position="1045"/>
    </location>
    <ligand>
        <name>Mg(2+)</name>
        <dbReference type="ChEBI" id="CHEBI:18420"/>
    </ligand>
</feature>
<feature type="compositionally biased region" description="Basic residues" evidence="18">
    <location>
        <begin position="1"/>
        <end position="16"/>
    </location>
</feature>
<feature type="binding site" evidence="15">
    <location>
        <position position="860"/>
    </location>
    <ligand>
        <name>ATP</name>
        <dbReference type="ChEBI" id="CHEBI:30616"/>
    </ligand>
</feature>
<dbReference type="Pfam" id="PF16212">
    <property type="entry name" value="PhoLip_ATPase_C"/>
    <property type="match status" value="1"/>
</dbReference>
<keyword evidence="5 16" id="KW-0479">Metal-binding</keyword>
<keyword evidence="4 17" id="KW-0812">Transmembrane</keyword>
<evidence type="ECO:0000256" key="15">
    <source>
        <dbReference type="PIRSR" id="PIRSR606539-2"/>
    </source>
</evidence>
<dbReference type="EMBL" id="JH795866">
    <property type="protein sequence ID" value="EJU00708.1"/>
    <property type="molecule type" value="Genomic_DNA"/>
</dbReference>
<evidence type="ECO:0000256" key="7">
    <source>
        <dbReference type="ARBA" id="ARBA00022840"/>
    </source>
</evidence>
<dbReference type="SFLD" id="SFLDF00027">
    <property type="entry name" value="p-type_atpase"/>
    <property type="match status" value="1"/>
</dbReference>
<proteinExistence type="inferred from homology"/>
<feature type="binding site" evidence="15">
    <location>
        <position position="1048"/>
    </location>
    <ligand>
        <name>ATP</name>
        <dbReference type="ChEBI" id="CHEBI:30616"/>
    </ligand>
</feature>
<evidence type="ECO:0000256" key="9">
    <source>
        <dbReference type="ARBA" id="ARBA00022967"/>
    </source>
</evidence>
<feature type="binding site" evidence="15">
    <location>
        <position position="778"/>
    </location>
    <ligand>
        <name>ATP</name>
        <dbReference type="ChEBI" id="CHEBI:30616"/>
    </ligand>
</feature>
<feature type="binding site" evidence="16">
    <location>
        <position position="1049"/>
    </location>
    <ligand>
        <name>Mg(2+)</name>
        <dbReference type="ChEBI" id="CHEBI:18420"/>
    </ligand>
</feature>
<dbReference type="OMA" id="DMMIYQR"/>
<evidence type="ECO:0000256" key="3">
    <source>
        <dbReference type="ARBA" id="ARBA00022553"/>
    </source>
</evidence>
<feature type="binding site" evidence="15">
    <location>
        <position position="858"/>
    </location>
    <ligand>
        <name>ATP</name>
        <dbReference type="ChEBI" id="CHEBI:30616"/>
    </ligand>
</feature>
<dbReference type="Gene3D" id="3.40.50.1000">
    <property type="entry name" value="HAD superfamily/HAD-like"/>
    <property type="match status" value="2"/>
</dbReference>
<feature type="binding site" evidence="15">
    <location>
        <position position="675"/>
    </location>
    <ligand>
        <name>ATP</name>
        <dbReference type="ChEBI" id="CHEBI:30616"/>
    </ligand>
</feature>
<feature type="transmembrane region" description="Helical" evidence="17">
    <location>
        <begin position="1221"/>
        <end position="1239"/>
    </location>
</feature>
<dbReference type="InterPro" id="IPR032630">
    <property type="entry name" value="P_typ_ATPase_c"/>
</dbReference>
<feature type="binding site" evidence="15">
    <location>
        <position position="1019"/>
    </location>
    <ligand>
        <name>ATP</name>
        <dbReference type="ChEBI" id="CHEBI:30616"/>
    </ligand>
</feature>
<feature type="compositionally biased region" description="Basic and acidic residues" evidence="18">
    <location>
        <begin position="579"/>
        <end position="591"/>
    </location>
</feature>
<keyword evidence="7 15" id="KW-0067">ATP-binding</keyword>
<evidence type="ECO:0000259" key="19">
    <source>
        <dbReference type="Pfam" id="PF16209"/>
    </source>
</evidence>
<feature type="transmembrane region" description="Helical" evidence="17">
    <location>
        <begin position="127"/>
        <end position="145"/>
    </location>
</feature>
<dbReference type="Gene3D" id="1.20.1110.10">
    <property type="entry name" value="Calcium-transporting ATPase, transmembrane domain"/>
    <property type="match status" value="1"/>
</dbReference>
<feature type="region of interest" description="Disordered" evidence="18">
    <location>
        <begin position="1447"/>
        <end position="1518"/>
    </location>
</feature>
<dbReference type="InterPro" id="IPR006539">
    <property type="entry name" value="P-type_ATPase_IV"/>
</dbReference>
<evidence type="ECO:0000256" key="6">
    <source>
        <dbReference type="ARBA" id="ARBA00022741"/>
    </source>
</evidence>
<feature type="region of interest" description="Disordered" evidence="18">
    <location>
        <begin position="150"/>
        <end position="171"/>
    </location>
</feature>
<sequence>MAYTKSSKRPPKHNKANQKPSFWSRLSSISAEHLIERLFEAKPRPSGPRTVYLNENLPQECYDSKHKGRVRHDCIYNTNQVVTSKYTVITFVPRNLLEQFRRVANLFFLGIDVLQFFPKFATISPGLVILPLIVVLAITGAKAGYEDLKRHQSDRKGNQSPTHVLTGGGYVNPNQMGRKARTYSIPLPWKKKKVIDEEKIAEDEKELRRVMSERSEHPEREIEMRERDVKVGVVRTSSSAAGGSRPHADSTGSTTLRASGDEFQPMDVDQDALSTASRNTPHFGRTVWEDIAVGSFIKIYNNESVPADIVICATSEPENVAFVETKNLDGETNLKSRRSVEGLTHLRTAHECALAQFRIEAEAPHVDMYKLNAAVVMYGEDGSMKHPVDAQMCLLRGTVLRNTEWVIGVVLYTGFDTKIMLNSGGTPSKRSKVERQMNPQVIVNLALLAIISVVCAIADSAIEKQKQPMGAYWLYDDNRSGDNPSINGLITFFQALITFQNVIPISLYLSIEFVWTCQAAFIYFDKEIWYDKTDTATLARSWNLSDDLGQIQYVMSDKTGTLTQNKMVFRQCSIGGKMYKGEPDETDEDRRAKAKATSLETSSQSSSDQSATKLLPEPAHRFVDPELETDLRHSGQNAHVQNLVGFFDVLGLCHTVLAGEDEHGKLQYKAQSPDEAALVQAAADVGFVFRGRDKEILRLQTPFSHELEQYELLNVLEFTSARKRMSVVIRRVDGEDHRLLLLSKGADNVIFERLAPGQTDIRSKTDEHLQFFAGLGLRTLCLAYRVLDENEYDAWSREYHEAETALEDRDDKLEEACSKLEQKMRLLGATAIEDKLQDGVPEAIADLKRAGIKVWVATGDKLETAISIGYSTNLLAKDANLVIVRGTGGDSDRTPVYDQLRGAAATFFSEERIEEKHPEVLSPDDYEVQMHGRPTFLRRLSSHHTEPRSPVARGSFDGTRLRRFNTGVSSLVGPDNGHKPGGYSLVIDGAGLAEALAENWSKALLMQVSTRCEAVVCCRVSPKQKAQIVHLVKDGLGAMCLAIGDGANDVSMIQAADVGVGISGEEGLQAVNSSDYAIAQFRFLTRLLFVHGHWSYIRNSNMILNFFYKNIVAIGVLFWFQIYCAWSTTYVFEYTYLLFWNVFWSLCPVIAIGIFDRNIDGDILVALPELYRYGREGRWFGTWRFTIYMLEAGYQSVVIFFFILYAYATTSARSDGWDVDMYEFSTTMVISCVMAVNLYNGINTYAWSGWVWFAVIIGPILCWLYTIVYNAIPPSSFFTFVYGNNYFLFPSAYYWFGLFQTLFLALLPRYVWKTINESYLPDDIDVLRQIRAFYPNIDVKSDPGLGGRFKAETLPEKEELEPHPEPENIYAEPEHATDLLRRSIDSSAAPETPRHNYPPTSDSIYRQRQATGSRTEMSTGRRGTGPGGGFDFSQEEGGFAIQRMQSHLSEMSERRRRERGSLASRLLHSTTPRRDRSGSGGSVGLFPSLRRSTRRRREIPSQQEPPVPSPPEPAHRPT</sequence>
<reference evidence="21 22" key="1">
    <citation type="journal article" date="2012" name="Science">
        <title>The Paleozoic origin of enzymatic lignin decomposition reconstructed from 31 fungal genomes.</title>
        <authorList>
            <person name="Floudas D."/>
            <person name="Binder M."/>
            <person name="Riley R."/>
            <person name="Barry K."/>
            <person name="Blanchette R.A."/>
            <person name="Henrissat B."/>
            <person name="Martinez A.T."/>
            <person name="Otillar R."/>
            <person name="Spatafora J.W."/>
            <person name="Yadav J.S."/>
            <person name="Aerts A."/>
            <person name="Benoit I."/>
            <person name="Boyd A."/>
            <person name="Carlson A."/>
            <person name="Copeland A."/>
            <person name="Coutinho P.M."/>
            <person name="de Vries R.P."/>
            <person name="Ferreira P."/>
            <person name="Findley K."/>
            <person name="Foster B."/>
            <person name="Gaskell J."/>
            <person name="Glotzer D."/>
            <person name="Gorecki P."/>
            <person name="Heitman J."/>
            <person name="Hesse C."/>
            <person name="Hori C."/>
            <person name="Igarashi K."/>
            <person name="Jurgens J.A."/>
            <person name="Kallen N."/>
            <person name="Kersten P."/>
            <person name="Kohler A."/>
            <person name="Kuees U."/>
            <person name="Kumar T.K.A."/>
            <person name="Kuo A."/>
            <person name="LaButti K."/>
            <person name="Larrondo L.F."/>
            <person name="Lindquist E."/>
            <person name="Ling A."/>
            <person name="Lombard V."/>
            <person name="Lucas S."/>
            <person name="Lundell T."/>
            <person name="Martin R."/>
            <person name="McLaughlin D.J."/>
            <person name="Morgenstern I."/>
            <person name="Morin E."/>
            <person name="Murat C."/>
            <person name="Nagy L.G."/>
            <person name="Nolan M."/>
            <person name="Ohm R.A."/>
            <person name="Patyshakuliyeva A."/>
            <person name="Rokas A."/>
            <person name="Ruiz-Duenas F.J."/>
            <person name="Sabat G."/>
            <person name="Salamov A."/>
            <person name="Samejima M."/>
            <person name="Schmutz J."/>
            <person name="Slot J.C."/>
            <person name="St John F."/>
            <person name="Stenlid J."/>
            <person name="Sun H."/>
            <person name="Sun S."/>
            <person name="Syed K."/>
            <person name="Tsang A."/>
            <person name="Wiebenga A."/>
            <person name="Young D."/>
            <person name="Pisabarro A."/>
            <person name="Eastwood D.C."/>
            <person name="Martin F."/>
            <person name="Cullen D."/>
            <person name="Grigoriev I.V."/>
            <person name="Hibbett D.S."/>
        </authorList>
    </citation>
    <scope>NUCLEOTIDE SEQUENCE [LARGE SCALE GENOMIC DNA]</scope>
    <source>
        <strain evidence="21 22">DJM-731 SS1</strain>
    </source>
</reference>
<feature type="binding site" evidence="15">
    <location>
        <position position="559"/>
    </location>
    <ligand>
        <name>ATP</name>
        <dbReference type="ChEBI" id="CHEBI:30616"/>
    </ligand>
</feature>
<dbReference type="Proteomes" id="UP000030653">
    <property type="component" value="Unassembled WGS sequence"/>
</dbReference>
<comment type="catalytic activity">
    <reaction evidence="13">
        <text>a 1,2-diacyl-sn-glycero-3-phosphoethanolamine(out) + ATP + H2O = a 1,2-diacyl-sn-glycero-3-phosphoethanolamine(in) + ADP + phosphate + H(+)</text>
        <dbReference type="Rhea" id="RHEA:66132"/>
        <dbReference type="ChEBI" id="CHEBI:15377"/>
        <dbReference type="ChEBI" id="CHEBI:15378"/>
        <dbReference type="ChEBI" id="CHEBI:30616"/>
        <dbReference type="ChEBI" id="CHEBI:43474"/>
        <dbReference type="ChEBI" id="CHEBI:64612"/>
        <dbReference type="ChEBI" id="CHEBI:456216"/>
    </reaction>
    <physiologicalReaction direction="left-to-right" evidence="13">
        <dbReference type="Rhea" id="RHEA:66133"/>
    </physiologicalReaction>
</comment>
<dbReference type="InterPro" id="IPR023214">
    <property type="entry name" value="HAD_sf"/>
</dbReference>
<dbReference type="InterPro" id="IPR008250">
    <property type="entry name" value="ATPase_P-typ_transduc_dom_A_sf"/>
</dbReference>
<feature type="binding site" evidence="15">
    <location>
        <position position="859"/>
    </location>
    <ligand>
        <name>ATP</name>
        <dbReference type="ChEBI" id="CHEBI:30616"/>
    </ligand>
</feature>
<evidence type="ECO:0000259" key="20">
    <source>
        <dbReference type="Pfam" id="PF16212"/>
    </source>
</evidence>
<dbReference type="SUPFAM" id="SSF56784">
    <property type="entry name" value="HAD-like"/>
    <property type="match status" value="1"/>
</dbReference>
<dbReference type="Pfam" id="PF16209">
    <property type="entry name" value="PhoLip_ATPase_N"/>
    <property type="match status" value="1"/>
</dbReference>
<dbReference type="Gene3D" id="2.70.150.10">
    <property type="entry name" value="Calcium-transporting ATPase, cytoplasmic transduction domain A"/>
    <property type="match status" value="1"/>
</dbReference>
<comment type="catalytic activity">
    <reaction evidence="12 17">
        <text>ATP + H2O + phospholipidSide 1 = ADP + phosphate + phospholipidSide 2.</text>
        <dbReference type="EC" id="7.6.2.1"/>
    </reaction>
</comment>
<evidence type="ECO:0000256" key="10">
    <source>
        <dbReference type="ARBA" id="ARBA00022989"/>
    </source>
</evidence>
<dbReference type="SFLD" id="SFLDS00003">
    <property type="entry name" value="Haloacid_Dehalogenase"/>
    <property type="match status" value="1"/>
</dbReference>
<feature type="transmembrane region" description="Helical" evidence="17">
    <location>
        <begin position="1251"/>
        <end position="1272"/>
    </location>
</feature>
<dbReference type="GO" id="GO:0016887">
    <property type="term" value="F:ATP hydrolysis activity"/>
    <property type="evidence" value="ECO:0007669"/>
    <property type="project" value="InterPro"/>
</dbReference>
<feature type="transmembrane region" description="Helical" evidence="17">
    <location>
        <begin position="1134"/>
        <end position="1155"/>
    </location>
</feature>
<keyword evidence="10 17" id="KW-1133">Transmembrane helix</keyword>
<gene>
    <name evidence="21" type="ORF">DACRYDRAFT_100760</name>
</gene>
<keyword evidence="11 17" id="KW-0472">Membrane</keyword>